<dbReference type="SUPFAM" id="SSF53335">
    <property type="entry name" value="S-adenosyl-L-methionine-dependent methyltransferases"/>
    <property type="match status" value="1"/>
</dbReference>
<comment type="caution">
    <text evidence="8">The sequence shown here is derived from an EMBL/GenBank/DDBJ whole genome shotgun (WGS) entry which is preliminary data.</text>
</comment>
<dbReference type="REBASE" id="245403">
    <property type="entry name" value="RmaSG29ORF18630P"/>
</dbReference>
<dbReference type="Pfam" id="PF02384">
    <property type="entry name" value="N6_Mtase"/>
    <property type="match status" value="1"/>
</dbReference>
<evidence type="ECO:0000259" key="7">
    <source>
        <dbReference type="Pfam" id="PF18135"/>
    </source>
</evidence>
<gene>
    <name evidence="8" type="ORF">BSZ36_18630</name>
</gene>
<dbReference type="GO" id="GO:0003677">
    <property type="term" value="F:DNA binding"/>
    <property type="evidence" value="ECO:0007669"/>
    <property type="project" value="InterPro"/>
</dbReference>
<name>A0A259TTW8_9BACT</name>
<dbReference type="Proteomes" id="UP000216446">
    <property type="component" value="Unassembled WGS sequence"/>
</dbReference>
<dbReference type="GO" id="GO:0032259">
    <property type="term" value="P:methylation"/>
    <property type="evidence" value="ECO:0007669"/>
    <property type="project" value="UniProtKB-KW"/>
</dbReference>
<feature type="domain" description="DNA methylase adenine-specific" evidence="6">
    <location>
        <begin position="215"/>
        <end position="289"/>
    </location>
</feature>
<organism evidence="8 9">
    <name type="scientific">Rubricoccus marinus</name>
    <dbReference type="NCBI Taxonomy" id="716817"/>
    <lineage>
        <taxon>Bacteria</taxon>
        <taxon>Pseudomonadati</taxon>
        <taxon>Rhodothermota</taxon>
        <taxon>Rhodothermia</taxon>
        <taxon>Rhodothermales</taxon>
        <taxon>Rubricoccaceae</taxon>
        <taxon>Rubricoccus</taxon>
    </lineage>
</organism>
<evidence type="ECO:0000259" key="6">
    <source>
        <dbReference type="Pfam" id="PF02384"/>
    </source>
</evidence>
<keyword evidence="9" id="KW-1185">Reference proteome</keyword>
<evidence type="ECO:0000256" key="5">
    <source>
        <dbReference type="ARBA" id="ARBA00047942"/>
    </source>
</evidence>
<dbReference type="GO" id="GO:0008170">
    <property type="term" value="F:N-methyltransferase activity"/>
    <property type="evidence" value="ECO:0007669"/>
    <property type="project" value="InterPro"/>
</dbReference>
<accession>A0A259TTW8</accession>
<dbReference type="AlphaFoldDB" id="A0A259TTW8"/>
<dbReference type="InterPro" id="IPR029063">
    <property type="entry name" value="SAM-dependent_MTases_sf"/>
</dbReference>
<dbReference type="PRINTS" id="PR00507">
    <property type="entry name" value="N12N6MTFRASE"/>
</dbReference>
<dbReference type="GO" id="GO:0009007">
    <property type="term" value="F:site-specific DNA-methyltransferase (adenine-specific) activity"/>
    <property type="evidence" value="ECO:0007669"/>
    <property type="project" value="UniProtKB-EC"/>
</dbReference>
<dbReference type="PANTHER" id="PTHR33841:SF1">
    <property type="entry name" value="DNA METHYLTRANSFERASE A"/>
    <property type="match status" value="1"/>
</dbReference>
<keyword evidence="4" id="KW-0808">Transferase</keyword>
<evidence type="ECO:0000256" key="1">
    <source>
        <dbReference type="ARBA" id="ARBA00006594"/>
    </source>
</evidence>
<proteinExistence type="inferred from homology"/>
<dbReference type="PANTHER" id="PTHR33841">
    <property type="entry name" value="DNA METHYLTRANSFERASE YEEA-RELATED"/>
    <property type="match status" value="1"/>
</dbReference>
<dbReference type="Pfam" id="PF18135">
    <property type="entry name" value="Type_ISP_C"/>
    <property type="match status" value="1"/>
</dbReference>
<evidence type="ECO:0000256" key="3">
    <source>
        <dbReference type="ARBA" id="ARBA00022603"/>
    </source>
</evidence>
<dbReference type="InterPro" id="IPR050953">
    <property type="entry name" value="N4_N6_ade-DNA_methylase"/>
</dbReference>
<feature type="domain" description="Type ISP restriction-modification enzyme LLaBIII C-terminal specificity" evidence="7">
    <location>
        <begin position="628"/>
        <end position="1010"/>
    </location>
</feature>
<reference evidence="8 9" key="1">
    <citation type="submission" date="2016-11" db="EMBL/GenBank/DDBJ databases">
        <title>Study of marine rhodopsin-containing bacteria.</title>
        <authorList>
            <person name="Yoshizawa S."/>
            <person name="Kumagai Y."/>
            <person name="Kogure K."/>
        </authorList>
    </citation>
    <scope>NUCLEOTIDE SEQUENCE [LARGE SCALE GENOMIC DNA]</scope>
    <source>
        <strain evidence="8 9">SG-29</strain>
    </source>
</reference>
<evidence type="ECO:0000313" key="9">
    <source>
        <dbReference type="Proteomes" id="UP000216446"/>
    </source>
</evidence>
<dbReference type="InParanoid" id="A0A259TTW8"/>
<dbReference type="InterPro" id="IPR003356">
    <property type="entry name" value="DNA_methylase_A-5"/>
</dbReference>
<keyword evidence="3" id="KW-0489">Methyltransferase</keyword>
<evidence type="ECO:0000313" key="8">
    <source>
        <dbReference type="EMBL" id="OZC01179.1"/>
    </source>
</evidence>
<protein>
    <recommendedName>
        <fullName evidence="2">site-specific DNA-methyltransferase (adenine-specific)</fullName>
        <ecNumber evidence="2">2.1.1.72</ecNumber>
    </recommendedName>
</protein>
<dbReference type="EMBL" id="MQWB01000015">
    <property type="protein sequence ID" value="OZC01179.1"/>
    <property type="molecule type" value="Genomic_DNA"/>
</dbReference>
<dbReference type="EC" id="2.1.1.72" evidence="2"/>
<evidence type="ECO:0000256" key="2">
    <source>
        <dbReference type="ARBA" id="ARBA00011900"/>
    </source>
</evidence>
<evidence type="ECO:0000256" key="4">
    <source>
        <dbReference type="ARBA" id="ARBA00022679"/>
    </source>
</evidence>
<comment type="similarity">
    <text evidence="1">Belongs to the N(4)/N(6)-methyltransferase family.</text>
</comment>
<dbReference type="InterPro" id="IPR041635">
    <property type="entry name" value="Type_ISP_LLaBIII_C"/>
</dbReference>
<comment type="catalytic activity">
    <reaction evidence="5">
        <text>a 2'-deoxyadenosine in DNA + S-adenosyl-L-methionine = an N(6)-methyl-2'-deoxyadenosine in DNA + S-adenosyl-L-homocysteine + H(+)</text>
        <dbReference type="Rhea" id="RHEA:15197"/>
        <dbReference type="Rhea" id="RHEA-COMP:12418"/>
        <dbReference type="Rhea" id="RHEA-COMP:12419"/>
        <dbReference type="ChEBI" id="CHEBI:15378"/>
        <dbReference type="ChEBI" id="CHEBI:57856"/>
        <dbReference type="ChEBI" id="CHEBI:59789"/>
        <dbReference type="ChEBI" id="CHEBI:90615"/>
        <dbReference type="ChEBI" id="CHEBI:90616"/>
        <dbReference type="EC" id="2.1.1.72"/>
    </reaction>
</comment>
<dbReference type="Gene3D" id="3.40.50.150">
    <property type="entry name" value="Vaccinia Virus protein VP39"/>
    <property type="match status" value="1"/>
</dbReference>
<sequence length="1063" mass="117710">MWASEDALADGRRPARVAAEVAELLERAATLYAPIGEPETLARVLARQARRAKADFPAQFTNAVGALADDFGEALGVTFADAKGEEFFRSSLVQTVYYGLFAGWTLSHLDRDADGEREFHWRDIAEHLRLPFLSGLFHEIQHPRRLAELGLRPYLDLATETLGRVDEDRFFRRLDIPALAPLADGADEGVAGGEAGEGGGVGDLGRTIASAVVYFYEPFLETFDPDLRKELGVWYTPPEVVRYQVRRADALLREMGLARGLADESVVVLDPACGTGAYLIETLACIAETLRRDGVEDELGDTLLRAVERRVLGFEILTAPFVVAHLQIHLLLASLGAEPGKDHRPGVFLTNALTGWSGGSQLDLNFPELKEERDAALQVKTDAEVIVVLGNPPYNRFAGVPVEEEAFILDAYQGVTRNDNGRKVGSTRLYSEYGIRKQVLEDLYVRFFRVAEERVGVHAPHGVVSFISNNSFLRGRSHPLMRESLLSHFDEVWVDNLNGDKYRTGKRIPDWAPSGAGGADESVFTTARDPRGIQPGTAITTLVKRPDHDAGGPAAVHYRDFWGRADAKRAALLRSLDELTEAEADEAAVLPQGPRSYDALAAPTRERTYKLLPYETTGGYEDWYGLDELFEQRVQGVNPNRGLQEKSLVDVNRDALAERMRAYFSDDVSHDDFAADHPGLAKDWARYDYVAVREALQEHSAFDSDAVEPYVVFPLDARFIYYERSYYADHPDEKAIKLMNEQRRVELGENIHGNELLVTVPEARQTSEGLPLLATSLFDHHLHDRGPAAFPADVDHVVPAVEGDMFTEAQPERVVRAANLFSEVWDHARETFGLDGDLSGEDARGFVRRLFRVSLALLHAPAYQDDHRDALSQDWARVPVPRDPHVFDRAVALGGQIATLLDPLQDAEPVARAVLGDDRLAALAKLRRVGGGPVREGDLRVEILHFGGSNGGWRPVPDQADDDPGDRDGALHISDEVYFEDVPEAVWDVEIGGYPVVKKWLGYRDRNRRDGPLTLAEKDHLRGIVRRLAALVALRDQLDAAYADAIADPWIPPDVVTLADGGA</sequence>